<protein>
    <submittedName>
        <fullName evidence="6">Glycosyltransferase</fullName>
        <ecNumber evidence="7">2.4.-.-</ecNumber>
    </submittedName>
</protein>
<dbReference type="Pfam" id="PF00535">
    <property type="entry name" value="Glycos_transf_2"/>
    <property type="match status" value="1"/>
</dbReference>
<keyword evidence="3" id="KW-0067">ATP-binding</keyword>
<feature type="compositionally biased region" description="Basic and acidic residues" evidence="4">
    <location>
        <begin position="228"/>
        <end position="240"/>
    </location>
</feature>
<evidence type="ECO:0000256" key="3">
    <source>
        <dbReference type="ARBA" id="ARBA00022840"/>
    </source>
</evidence>
<dbReference type="EMBL" id="JACATZ010000001">
    <property type="protein sequence ID" value="NWJ45924.1"/>
    <property type="molecule type" value="Genomic_DNA"/>
</dbReference>
<evidence type="ECO:0000313" key="7">
    <source>
        <dbReference type="EMBL" id="WJW67785.1"/>
    </source>
</evidence>
<keyword evidence="1" id="KW-0436">Ligase</keyword>
<dbReference type="PANTHER" id="PTHR43685">
    <property type="entry name" value="GLYCOSYLTRANSFERASE"/>
    <property type="match status" value="1"/>
</dbReference>
<dbReference type="Gene3D" id="3.90.550.10">
    <property type="entry name" value="Spore Coat Polysaccharide Biosynthesis Protein SpsA, Chain A"/>
    <property type="match status" value="1"/>
</dbReference>
<name>A0A8T7LV69_9CHLR</name>
<dbReference type="InterPro" id="IPR001173">
    <property type="entry name" value="Glyco_trans_2-like"/>
</dbReference>
<dbReference type="PANTHER" id="PTHR43685:SF2">
    <property type="entry name" value="GLYCOSYLTRANSFERASE 2-LIKE DOMAIN-CONTAINING PROTEIN"/>
    <property type="match status" value="1"/>
</dbReference>
<dbReference type="AlphaFoldDB" id="A0A8T7LV69"/>
<dbReference type="Proteomes" id="UP000521676">
    <property type="component" value="Unassembled WGS sequence"/>
</dbReference>
<evidence type="ECO:0000313" key="9">
    <source>
        <dbReference type="Proteomes" id="UP001431572"/>
    </source>
</evidence>
<keyword evidence="2" id="KW-0547">Nucleotide-binding</keyword>
<organism evidence="6 8">
    <name type="scientific">Candidatus Chlorohelix allophototropha</name>
    <dbReference type="NCBI Taxonomy" id="3003348"/>
    <lineage>
        <taxon>Bacteria</taxon>
        <taxon>Bacillati</taxon>
        <taxon>Chloroflexota</taxon>
        <taxon>Chloroflexia</taxon>
        <taxon>Candidatus Chloroheliales</taxon>
        <taxon>Candidatus Chloroheliaceae</taxon>
        <taxon>Candidatus Chlorohelix</taxon>
    </lineage>
</organism>
<accession>A0A8T7LV69</accession>
<dbReference type="EMBL" id="CP128399">
    <property type="protein sequence ID" value="WJW67785.1"/>
    <property type="molecule type" value="Genomic_DNA"/>
</dbReference>
<dbReference type="SUPFAM" id="SSF47323">
    <property type="entry name" value="Anticodon-binding domain of a subclass of class I aminoacyl-tRNA synthetases"/>
    <property type="match status" value="1"/>
</dbReference>
<proteinExistence type="predicted"/>
<sequence length="535" mass="61074">MELKIYNAHSRRKEKLPDHKGLIKLYVSAPLLEDKRTPATLRLNCLLDWLGKALQRKRLKFERVSEAATADCLLITDEEERKQAAFTLLPGAPDLAINPGDLIGFSPAELRYWLASTHYRDNMPPLRALTDSATALERLRSSISRLKAQNTNGGLAESGKASASVEEWRNRFYEQIADDLNLPRALTVLWAMLLQSDLDDASRLRLLAEFDRVLGFELGLDNPAPAEPKNEPTRYPDKKAKNPVTGREGAKGTPRMSDSKNKPFQKKPQQREQQQKEETQGLLRLKNSRIVRSFLREEDRFDFTVCLVSRQNLPELKITLNSLLAQVINSKRTVETIVVDLNGAEETTTYLQTLNTAYRNFRALFAEDLGVAAARNIAFRQARGRWLLLLEPGLKLKGDLFDALYHRLYAMEEYALYGLAGLKLERQEGKAVGLSLTGAHPDALEGSLLCFRRVLVEDEVGFMDEHFRHPYALEADYSYNFKDKGFGLMILPDIEPLLERTDQLGTSPHYGFSPEEEERQRRKNWELFLRSWNLQ</sequence>
<dbReference type="InterPro" id="IPR009080">
    <property type="entry name" value="tRNAsynth_Ia_anticodon-bd"/>
</dbReference>
<feature type="compositionally biased region" description="Basic and acidic residues" evidence="4">
    <location>
        <begin position="269"/>
        <end position="279"/>
    </location>
</feature>
<dbReference type="GO" id="GO:0006418">
    <property type="term" value="P:tRNA aminoacylation for protein translation"/>
    <property type="evidence" value="ECO:0007669"/>
    <property type="project" value="InterPro"/>
</dbReference>
<evidence type="ECO:0000259" key="5">
    <source>
        <dbReference type="Pfam" id="PF00535"/>
    </source>
</evidence>
<evidence type="ECO:0000256" key="2">
    <source>
        <dbReference type="ARBA" id="ARBA00022741"/>
    </source>
</evidence>
<evidence type="ECO:0000256" key="1">
    <source>
        <dbReference type="ARBA" id="ARBA00022598"/>
    </source>
</evidence>
<dbReference type="GO" id="GO:0004812">
    <property type="term" value="F:aminoacyl-tRNA ligase activity"/>
    <property type="evidence" value="ECO:0007669"/>
    <property type="project" value="InterPro"/>
</dbReference>
<reference evidence="7" key="2">
    <citation type="journal article" date="2024" name="Nature">
        <title>Anoxygenic phototroph of the Chloroflexota uses a type I reaction centre.</title>
        <authorList>
            <person name="Tsuji J.M."/>
            <person name="Shaw N.A."/>
            <person name="Nagashima S."/>
            <person name="Venkiteswaran J.J."/>
            <person name="Schiff S.L."/>
            <person name="Watanabe T."/>
            <person name="Fukui M."/>
            <person name="Hanada S."/>
            <person name="Tank M."/>
            <person name="Neufeld J.D."/>
        </authorList>
    </citation>
    <scope>NUCLEOTIDE SEQUENCE</scope>
    <source>
        <strain evidence="7">L227-S17</strain>
    </source>
</reference>
<dbReference type="InterPro" id="IPR050834">
    <property type="entry name" value="Glycosyltransf_2"/>
</dbReference>
<dbReference type="SUPFAM" id="SSF53448">
    <property type="entry name" value="Nucleotide-diphospho-sugar transferases"/>
    <property type="match status" value="1"/>
</dbReference>
<dbReference type="InterPro" id="IPR029044">
    <property type="entry name" value="Nucleotide-diphossugar_trans"/>
</dbReference>
<keyword evidence="7" id="KW-0328">Glycosyltransferase</keyword>
<evidence type="ECO:0000313" key="8">
    <source>
        <dbReference type="Proteomes" id="UP000521676"/>
    </source>
</evidence>
<dbReference type="GO" id="GO:0016757">
    <property type="term" value="F:glycosyltransferase activity"/>
    <property type="evidence" value="ECO:0007669"/>
    <property type="project" value="UniProtKB-KW"/>
</dbReference>
<reference evidence="6 8" key="1">
    <citation type="submission" date="2020-06" db="EMBL/GenBank/DDBJ databases">
        <title>Anoxygenic phototrophic Chloroflexota member uses a Type I reaction center.</title>
        <authorList>
            <person name="Tsuji J.M."/>
            <person name="Shaw N.A."/>
            <person name="Nagashima S."/>
            <person name="Venkiteswaran J."/>
            <person name="Schiff S.L."/>
            <person name="Hanada S."/>
            <person name="Tank M."/>
            <person name="Neufeld J.D."/>
        </authorList>
    </citation>
    <scope>NUCLEOTIDE SEQUENCE [LARGE SCALE GENOMIC DNA]</scope>
    <source>
        <strain evidence="6">L227-S17</strain>
    </source>
</reference>
<dbReference type="Proteomes" id="UP001431572">
    <property type="component" value="Chromosome 1"/>
</dbReference>
<keyword evidence="9" id="KW-1185">Reference proteome</keyword>
<evidence type="ECO:0000313" key="6">
    <source>
        <dbReference type="EMBL" id="NWJ45924.1"/>
    </source>
</evidence>
<gene>
    <name evidence="6" type="ORF">HXX08_08600</name>
    <name evidence="7" type="ORF">OZ401_001064</name>
</gene>
<feature type="domain" description="Glycosyltransferase 2-like" evidence="5">
    <location>
        <begin position="305"/>
        <end position="390"/>
    </location>
</feature>
<dbReference type="EC" id="2.4.-.-" evidence="7"/>
<dbReference type="Gene3D" id="1.20.120.1910">
    <property type="entry name" value="Cysteine-tRNA ligase, C-terminal anti-codon recognition domain"/>
    <property type="match status" value="1"/>
</dbReference>
<keyword evidence="7" id="KW-0808">Transferase</keyword>
<evidence type="ECO:0000256" key="4">
    <source>
        <dbReference type="SAM" id="MobiDB-lite"/>
    </source>
</evidence>
<dbReference type="GO" id="GO:0005524">
    <property type="term" value="F:ATP binding"/>
    <property type="evidence" value="ECO:0007669"/>
    <property type="project" value="UniProtKB-KW"/>
</dbReference>
<dbReference type="RefSeq" id="WP_341469676.1">
    <property type="nucleotide sequence ID" value="NZ_CP128399.1"/>
</dbReference>
<feature type="region of interest" description="Disordered" evidence="4">
    <location>
        <begin position="219"/>
        <end position="281"/>
    </location>
</feature>